<gene>
    <name evidence="1" type="ORF">A3B04_00190</name>
</gene>
<dbReference type="InterPro" id="IPR026350">
    <property type="entry name" value="GxxExxY"/>
</dbReference>
<protein>
    <recommendedName>
        <fullName evidence="3">GxxExxY protein</fullName>
    </recommendedName>
</protein>
<dbReference type="Pfam" id="PF13366">
    <property type="entry name" value="PDDEXK_3"/>
    <property type="match status" value="1"/>
</dbReference>
<reference evidence="1 2" key="1">
    <citation type="journal article" date="2016" name="Nat. Commun.">
        <title>Thousands of microbial genomes shed light on interconnected biogeochemical processes in an aquifer system.</title>
        <authorList>
            <person name="Anantharaman K."/>
            <person name="Brown C.T."/>
            <person name="Hug L.A."/>
            <person name="Sharon I."/>
            <person name="Castelle C.J."/>
            <person name="Probst A.J."/>
            <person name="Thomas B.C."/>
            <person name="Singh A."/>
            <person name="Wilkins M.J."/>
            <person name="Karaoz U."/>
            <person name="Brodie E.L."/>
            <person name="Williams K.H."/>
            <person name="Hubbard S.S."/>
            <person name="Banfield J.F."/>
        </authorList>
    </citation>
    <scope>NUCLEOTIDE SEQUENCE [LARGE SCALE GENOMIC DNA]</scope>
</reference>
<name>A0A1G2FPX7_9BACT</name>
<evidence type="ECO:0008006" key="3">
    <source>
        <dbReference type="Google" id="ProtNLM"/>
    </source>
</evidence>
<comment type="caution">
    <text evidence="1">The sequence shown here is derived from an EMBL/GenBank/DDBJ whole genome shotgun (WGS) entry which is preliminary data.</text>
</comment>
<evidence type="ECO:0000313" key="2">
    <source>
        <dbReference type="Proteomes" id="UP000177126"/>
    </source>
</evidence>
<evidence type="ECO:0000313" key="1">
    <source>
        <dbReference type="EMBL" id="OGZ40126.1"/>
    </source>
</evidence>
<organism evidence="1 2">
    <name type="scientific">Candidatus Portnoybacteria bacterium RIFCSPLOWO2_02_FULL_39_11</name>
    <dbReference type="NCBI Taxonomy" id="1802001"/>
    <lineage>
        <taxon>Bacteria</taxon>
        <taxon>Candidatus Portnoyibacteriota</taxon>
    </lineage>
</organism>
<proteinExistence type="predicted"/>
<dbReference type="EMBL" id="MHNF01000040">
    <property type="protein sequence ID" value="OGZ40126.1"/>
    <property type="molecule type" value="Genomic_DNA"/>
</dbReference>
<dbReference type="Proteomes" id="UP000177126">
    <property type="component" value="Unassembled WGS sequence"/>
</dbReference>
<dbReference type="AlphaFoldDB" id="A0A1G2FPX7"/>
<accession>A0A1G2FPX7</accession>
<sequence>MGAIFEVFNNLGYGYQEKYYQKALCKIFKILKIQFKEQVPFNTRFKGEIIGRYFFDFLIENKIILELKKETNFRKHHIQQLYGYLKASNLKLGIIVNFTKDGVKFKRILNLY</sequence>
<dbReference type="NCBIfam" id="TIGR04256">
    <property type="entry name" value="GxxExxY"/>
    <property type="match status" value="1"/>
</dbReference>